<evidence type="ECO:0000313" key="3">
    <source>
        <dbReference type="Proteomes" id="UP000683925"/>
    </source>
</evidence>
<feature type="transmembrane region" description="Helical" evidence="1">
    <location>
        <begin position="175"/>
        <end position="195"/>
    </location>
</feature>
<comment type="caution">
    <text evidence="2">The sequence shown here is derived from an EMBL/GenBank/DDBJ whole genome shotgun (WGS) entry which is preliminary data.</text>
</comment>
<feature type="transmembrane region" description="Helical" evidence="1">
    <location>
        <begin position="231"/>
        <end position="248"/>
    </location>
</feature>
<keyword evidence="1" id="KW-0472">Membrane</keyword>
<organism evidence="2 3">
    <name type="scientific">Paramecium octaurelia</name>
    <dbReference type="NCBI Taxonomy" id="43137"/>
    <lineage>
        <taxon>Eukaryota</taxon>
        <taxon>Sar</taxon>
        <taxon>Alveolata</taxon>
        <taxon>Ciliophora</taxon>
        <taxon>Intramacronucleata</taxon>
        <taxon>Oligohymenophorea</taxon>
        <taxon>Peniculida</taxon>
        <taxon>Parameciidae</taxon>
        <taxon>Paramecium</taxon>
    </lineage>
</organism>
<dbReference type="AlphaFoldDB" id="A0A8S1Y2G5"/>
<dbReference type="Proteomes" id="UP000683925">
    <property type="component" value="Unassembled WGS sequence"/>
</dbReference>
<feature type="transmembrane region" description="Helical" evidence="1">
    <location>
        <begin position="254"/>
        <end position="277"/>
    </location>
</feature>
<keyword evidence="1" id="KW-1133">Transmembrane helix</keyword>
<keyword evidence="3" id="KW-1185">Reference proteome</keyword>
<feature type="transmembrane region" description="Helical" evidence="1">
    <location>
        <begin position="134"/>
        <end position="155"/>
    </location>
</feature>
<proteinExistence type="predicted"/>
<feature type="transmembrane region" description="Helical" evidence="1">
    <location>
        <begin position="41"/>
        <end position="57"/>
    </location>
</feature>
<feature type="transmembrane region" description="Helical" evidence="1">
    <location>
        <begin position="207"/>
        <end position="224"/>
    </location>
</feature>
<feature type="transmembrane region" description="Helical" evidence="1">
    <location>
        <begin position="12"/>
        <end position="29"/>
    </location>
</feature>
<reference evidence="2" key="1">
    <citation type="submission" date="2021-01" db="EMBL/GenBank/DDBJ databases">
        <authorList>
            <consortium name="Genoscope - CEA"/>
            <person name="William W."/>
        </authorList>
    </citation>
    <scope>NUCLEOTIDE SEQUENCE</scope>
</reference>
<feature type="transmembrane region" description="Helical" evidence="1">
    <location>
        <begin position="289"/>
        <end position="310"/>
    </location>
</feature>
<accession>A0A8S1Y2G5</accession>
<gene>
    <name evidence="2" type="ORF">POCTA_138.1.T1420062</name>
</gene>
<dbReference type="OMA" id="YDAMILI"/>
<dbReference type="EMBL" id="CAJJDP010000143">
    <property type="protein sequence ID" value="CAD8207840.1"/>
    <property type="molecule type" value="Genomic_DNA"/>
</dbReference>
<keyword evidence="1" id="KW-0812">Transmembrane</keyword>
<evidence type="ECO:0000256" key="1">
    <source>
        <dbReference type="SAM" id="Phobius"/>
    </source>
</evidence>
<dbReference type="OrthoDB" id="308481at2759"/>
<name>A0A8S1Y2G5_PAROT</name>
<feature type="transmembrane region" description="Helical" evidence="1">
    <location>
        <begin position="64"/>
        <end position="92"/>
    </location>
</feature>
<evidence type="ECO:0000313" key="2">
    <source>
        <dbReference type="EMBL" id="CAD8207840.1"/>
    </source>
</evidence>
<protein>
    <submittedName>
        <fullName evidence="2">Uncharacterized protein</fullName>
    </submittedName>
</protein>
<sequence length="333" mass="39287">MLKSITRRRKKYIFLDYLLILFTALYLRIRSVDTDFYSSLQPNYLQLLTILFGLMFAKIGRVQCILICAMLNLFSIYCLSTSTYIVLVSSIYKLTYDSLILLVFCHTLNVFRDKGIQVLTHCYAFGNYLEIVQLFFNLKYFKFFLFILIVSLSLLRQRGRQLPQSDYVIVIKYLFTFRMAVIQSIILLHVLLTVINLNTFVNVVTSSSARYIILLIYPLFLFAIDPKFRNISEIILALNVLLSLLLLFDQLVIFFMASLLIPHIFVFQLALFIFVFSEIDSKIPKKHKYLNYDAMILIYYIILKNSYAYYDSYQEQEILEILCNQTELLKQFL</sequence>